<accession>A0A086ZWF6</accession>
<dbReference type="AlphaFoldDB" id="A0A086ZWF6"/>
<proteinExistence type="predicted"/>
<protein>
    <submittedName>
        <fullName evidence="1">Uncharacterized protein</fullName>
    </submittedName>
</protein>
<dbReference type="Proteomes" id="UP000029108">
    <property type="component" value="Unassembled WGS sequence"/>
</dbReference>
<gene>
    <name evidence="1" type="ORF">BBIA_2365</name>
</gene>
<sequence>MTMTDSGTRPILAYTLPADGAPRNATDEKWIKLRKTGLRILAKKTAEAPVFAWSRDGVSQDFAIV</sequence>
<dbReference type="EMBL" id="JGYN01000012">
    <property type="protein sequence ID" value="KFI50856.1"/>
    <property type="molecule type" value="Genomic_DNA"/>
</dbReference>
<dbReference type="OrthoDB" id="3235660at2"/>
<evidence type="ECO:0000313" key="2">
    <source>
        <dbReference type="Proteomes" id="UP000029108"/>
    </source>
</evidence>
<name>A0A086ZWF6_9BIFI</name>
<dbReference type="RefSeq" id="WP_033493107.1">
    <property type="nucleotide sequence ID" value="NZ_JDUU01000007.1"/>
</dbReference>
<keyword evidence="2" id="KW-1185">Reference proteome</keyword>
<evidence type="ECO:0000313" key="1">
    <source>
        <dbReference type="EMBL" id="KFI50856.1"/>
    </source>
</evidence>
<reference evidence="1 2" key="1">
    <citation type="submission" date="2014-03" db="EMBL/GenBank/DDBJ databases">
        <title>Genomics of Bifidobacteria.</title>
        <authorList>
            <person name="Ventura M."/>
            <person name="Milani C."/>
            <person name="Lugli G.A."/>
        </authorList>
    </citation>
    <scope>NUCLEOTIDE SEQUENCE [LARGE SCALE GENOMIC DNA]</scope>
    <source>
        <strain evidence="1 2">DSM 23969</strain>
    </source>
</reference>
<organism evidence="1 2">
    <name type="scientific">Bifidobacterium biavatii DSM 23969</name>
    <dbReference type="NCBI Taxonomy" id="1437608"/>
    <lineage>
        <taxon>Bacteria</taxon>
        <taxon>Bacillati</taxon>
        <taxon>Actinomycetota</taxon>
        <taxon>Actinomycetes</taxon>
        <taxon>Bifidobacteriales</taxon>
        <taxon>Bifidobacteriaceae</taxon>
        <taxon>Bifidobacterium</taxon>
    </lineage>
</organism>
<comment type="caution">
    <text evidence="1">The sequence shown here is derived from an EMBL/GenBank/DDBJ whole genome shotgun (WGS) entry which is preliminary data.</text>
</comment>